<keyword evidence="2" id="KW-1185">Reference proteome</keyword>
<gene>
    <name evidence="1" type="ORF">OU798_07650</name>
</gene>
<organism evidence="1 2">
    <name type="scientific">Draconibacterium aestuarii</name>
    <dbReference type="NCBI Taxonomy" id="2998507"/>
    <lineage>
        <taxon>Bacteria</taxon>
        <taxon>Pseudomonadati</taxon>
        <taxon>Bacteroidota</taxon>
        <taxon>Bacteroidia</taxon>
        <taxon>Marinilabiliales</taxon>
        <taxon>Prolixibacteraceae</taxon>
        <taxon>Draconibacterium</taxon>
    </lineage>
</organism>
<evidence type="ECO:0000313" key="2">
    <source>
        <dbReference type="Proteomes" id="UP001145087"/>
    </source>
</evidence>
<dbReference type="RefSeq" id="WP_343332546.1">
    <property type="nucleotide sequence ID" value="NZ_JAPOHD010000013.1"/>
</dbReference>
<dbReference type="AlphaFoldDB" id="A0A9X3F5I7"/>
<protein>
    <submittedName>
        <fullName evidence="1">Uncharacterized protein</fullName>
    </submittedName>
</protein>
<name>A0A9X3F5I7_9BACT</name>
<accession>A0A9X3F5I7</accession>
<dbReference type="Proteomes" id="UP001145087">
    <property type="component" value="Unassembled WGS sequence"/>
</dbReference>
<sequence length="69" mass="8136">MNFEDYLNRLKNSFATKRDELCRVLGNMPHVTFRYKVRNNSFSPLEQEKIAETLKEDIKVLFPTAKKTA</sequence>
<evidence type="ECO:0000313" key="1">
    <source>
        <dbReference type="EMBL" id="MCY1720212.1"/>
    </source>
</evidence>
<comment type="caution">
    <text evidence="1">The sequence shown here is derived from an EMBL/GenBank/DDBJ whole genome shotgun (WGS) entry which is preliminary data.</text>
</comment>
<dbReference type="EMBL" id="JAPOHD010000013">
    <property type="protein sequence ID" value="MCY1720212.1"/>
    <property type="molecule type" value="Genomic_DNA"/>
</dbReference>
<proteinExistence type="predicted"/>
<reference evidence="1" key="1">
    <citation type="submission" date="2022-11" db="EMBL/GenBank/DDBJ databases">
        <title>Marilongibacter aestuarii gen. nov., sp. nov., isolated from tidal flat sediment.</title>
        <authorList>
            <person name="Jiayan W."/>
        </authorList>
    </citation>
    <scope>NUCLEOTIDE SEQUENCE</scope>
    <source>
        <strain evidence="1">Z1-6</strain>
    </source>
</reference>